<evidence type="ECO:0000259" key="2">
    <source>
        <dbReference type="Pfam" id="PF04909"/>
    </source>
</evidence>
<evidence type="ECO:0000313" key="3">
    <source>
        <dbReference type="EMBL" id="GAA2734149.1"/>
    </source>
</evidence>
<dbReference type="SUPFAM" id="SSF51556">
    <property type="entry name" value="Metallo-dependent hydrolases"/>
    <property type="match status" value="1"/>
</dbReference>
<dbReference type="InterPro" id="IPR032465">
    <property type="entry name" value="ACMSD"/>
</dbReference>
<reference evidence="3 4" key="1">
    <citation type="journal article" date="2019" name="Int. J. Syst. Evol. Microbiol.">
        <title>The Global Catalogue of Microorganisms (GCM) 10K type strain sequencing project: providing services to taxonomists for standard genome sequencing and annotation.</title>
        <authorList>
            <consortium name="The Broad Institute Genomics Platform"/>
            <consortium name="The Broad Institute Genome Sequencing Center for Infectious Disease"/>
            <person name="Wu L."/>
            <person name="Ma J."/>
        </authorList>
    </citation>
    <scope>NUCLEOTIDE SEQUENCE [LARGE SCALE GENOMIC DNA]</scope>
    <source>
        <strain evidence="3 4">JCM 8201</strain>
    </source>
</reference>
<organism evidence="3 4">
    <name type="scientific">Actinocorallia aurantiaca</name>
    <dbReference type="NCBI Taxonomy" id="46204"/>
    <lineage>
        <taxon>Bacteria</taxon>
        <taxon>Bacillati</taxon>
        <taxon>Actinomycetota</taxon>
        <taxon>Actinomycetes</taxon>
        <taxon>Streptosporangiales</taxon>
        <taxon>Thermomonosporaceae</taxon>
        <taxon>Actinocorallia</taxon>
    </lineage>
</organism>
<dbReference type="EMBL" id="BAAATZ010000029">
    <property type="protein sequence ID" value="GAA2734149.1"/>
    <property type="molecule type" value="Genomic_DNA"/>
</dbReference>
<accession>A0ABN3ULL9</accession>
<dbReference type="Pfam" id="PF04909">
    <property type="entry name" value="Amidohydro_2"/>
    <property type="match status" value="1"/>
</dbReference>
<name>A0ABN3ULL9_9ACTN</name>
<proteinExistence type="predicted"/>
<dbReference type="Proteomes" id="UP001501842">
    <property type="component" value="Unassembled WGS sequence"/>
</dbReference>
<keyword evidence="4" id="KW-1185">Reference proteome</keyword>
<dbReference type="PANTHER" id="PTHR21240:SF28">
    <property type="entry name" value="ISO-OROTATE DECARBOXYLASE (EUROFUNG)"/>
    <property type="match status" value="1"/>
</dbReference>
<dbReference type="InterPro" id="IPR032466">
    <property type="entry name" value="Metal_Hydrolase"/>
</dbReference>
<dbReference type="InterPro" id="IPR006680">
    <property type="entry name" value="Amidohydro-rel"/>
</dbReference>
<protein>
    <submittedName>
        <fullName evidence="3">Amidohydrolase family protein</fullName>
    </submittedName>
</protein>
<feature type="domain" description="Amidohydrolase-related" evidence="2">
    <location>
        <begin position="141"/>
        <end position="388"/>
    </location>
</feature>
<dbReference type="PANTHER" id="PTHR21240">
    <property type="entry name" value="2-AMINO-3-CARBOXYLMUCONATE-6-SEMIALDEHYDE DECARBOXYLASE"/>
    <property type="match status" value="1"/>
</dbReference>
<comment type="caution">
    <text evidence="3">The sequence shown here is derived from an EMBL/GenBank/DDBJ whole genome shotgun (WGS) entry which is preliminary data.</text>
</comment>
<dbReference type="RefSeq" id="WP_344454526.1">
    <property type="nucleotide sequence ID" value="NZ_BAAATZ010000029.1"/>
</dbReference>
<sequence>MPMTLGGRPFRPFDADNHYYETMDSFTRHLDRRFRRRGVQVVQANDRPMILIGEKVNRFIPNPTFDPVLVPGALDPYFRGRIPEGVDPDSLRVVEPIHPEYRDRDARVARLDEQGLALALLFPTLGCGVEQALRHDVPATMATLSAFNRWLDEDWGFHHRERLYAAPMLSLADPDAALAELEWALGRGARVVCVRPAPVPGADGRPRDLGDPAHDRFWARLAEAGVPVAFHLSDSGYTLLSGAWGGPADYDPFHLDPLTKLVVSDRAIHDAIGSMVIRGVFDRHPALKVMSIENGAPWVPLLVKRLRKLANQQPRHFKNDPGDTLREHVWVAPYFEDDVAELAEWIGVERVLFGSDWPHGEGLAEPTDYAKELDGFDDDAVRRIMRDNLAECLGMPVGE</sequence>
<evidence type="ECO:0000313" key="4">
    <source>
        <dbReference type="Proteomes" id="UP001501842"/>
    </source>
</evidence>
<gene>
    <name evidence="3" type="ORF">GCM10010439_55830</name>
</gene>
<keyword evidence="1" id="KW-0456">Lyase</keyword>
<evidence type="ECO:0000256" key="1">
    <source>
        <dbReference type="ARBA" id="ARBA00023239"/>
    </source>
</evidence>
<dbReference type="Gene3D" id="3.20.20.140">
    <property type="entry name" value="Metal-dependent hydrolases"/>
    <property type="match status" value="1"/>
</dbReference>